<protein>
    <submittedName>
        <fullName evidence="2">Aste57867_4078 protein</fullName>
    </submittedName>
</protein>
<dbReference type="AlphaFoldDB" id="A0A485KG87"/>
<name>A0A485KG87_9STRA</name>
<gene>
    <name evidence="2" type="primary">Aste57867_4078</name>
    <name evidence="1" type="ORF">As57867_004067</name>
    <name evidence="2" type="ORF">ASTE57867_4078</name>
</gene>
<evidence type="ECO:0000313" key="3">
    <source>
        <dbReference type="Proteomes" id="UP000332933"/>
    </source>
</evidence>
<keyword evidence="3" id="KW-1185">Reference proteome</keyword>
<organism evidence="2 3">
    <name type="scientific">Aphanomyces stellatus</name>
    <dbReference type="NCBI Taxonomy" id="120398"/>
    <lineage>
        <taxon>Eukaryota</taxon>
        <taxon>Sar</taxon>
        <taxon>Stramenopiles</taxon>
        <taxon>Oomycota</taxon>
        <taxon>Saprolegniomycetes</taxon>
        <taxon>Saprolegniales</taxon>
        <taxon>Verrucalvaceae</taxon>
        <taxon>Aphanomyces</taxon>
    </lineage>
</organism>
<reference evidence="1" key="2">
    <citation type="submission" date="2019-06" db="EMBL/GenBank/DDBJ databases">
        <title>Genomics analysis of Aphanomyces spp. identifies a new class of oomycete effector associated with host adaptation.</title>
        <authorList>
            <person name="Gaulin E."/>
        </authorList>
    </citation>
    <scope>NUCLEOTIDE SEQUENCE</scope>
    <source>
        <strain evidence="1">CBS 578.67</strain>
    </source>
</reference>
<sequence length="205" mass="22841">MSVDFRIRKNLSLSVSEPIAIRGSNARDEDSPESTKKDKFLLNASVVDALTMGGSTMYEVRLTYNNKRTSMYKTKQDFFALKSMFQLLAVTSAKGFCQLCKECSQLPSVSLDLSCRGDNAVQVLDVFLSSMFAKLQSVDRPTIADCSIHMGIVRIMTDFLELRDSMYFTSKSGREEFPEDDMLSVSSCSLSKSLSAHFSSFDSVC</sequence>
<proteinExistence type="predicted"/>
<reference evidence="2 3" key="1">
    <citation type="submission" date="2019-03" db="EMBL/GenBank/DDBJ databases">
        <authorList>
            <person name="Gaulin E."/>
            <person name="Dumas B."/>
        </authorList>
    </citation>
    <scope>NUCLEOTIDE SEQUENCE [LARGE SCALE GENOMIC DNA]</scope>
    <source>
        <strain evidence="2">CBS 568.67</strain>
    </source>
</reference>
<evidence type="ECO:0000313" key="2">
    <source>
        <dbReference type="EMBL" id="VFT81212.1"/>
    </source>
</evidence>
<dbReference type="Proteomes" id="UP000332933">
    <property type="component" value="Unassembled WGS sequence"/>
</dbReference>
<accession>A0A485KG87</accession>
<evidence type="ECO:0000313" key="1">
    <source>
        <dbReference type="EMBL" id="KAF0714064.1"/>
    </source>
</evidence>
<dbReference type="EMBL" id="CAADRA010000871">
    <property type="protein sequence ID" value="VFT81212.1"/>
    <property type="molecule type" value="Genomic_DNA"/>
</dbReference>
<dbReference type="OrthoDB" id="147099at2759"/>
<dbReference type="EMBL" id="VJMH01000871">
    <property type="protein sequence ID" value="KAF0714064.1"/>
    <property type="molecule type" value="Genomic_DNA"/>
</dbReference>